<feature type="domain" description="BPL/LPL catalytic" evidence="1">
    <location>
        <begin position="43"/>
        <end position="239"/>
    </location>
</feature>
<reference evidence="2 3" key="1">
    <citation type="journal article" date="2021" name="MBio">
        <title>Poor Competitiveness of Bradyrhizobium in Pigeon Pea Root Colonization in Indian Soils.</title>
        <authorList>
            <person name="Chalasani D."/>
            <person name="Basu A."/>
            <person name="Pullabhotla S.V.S.R.N."/>
            <person name="Jorrin B."/>
            <person name="Neal A.L."/>
            <person name="Poole P.S."/>
            <person name="Podile A.R."/>
            <person name="Tkacz A."/>
        </authorList>
    </citation>
    <scope>NUCLEOTIDE SEQUENCE [LARGE SCALE GENOMIC DNA]</scope>
    <source>
        <strain evidence="2 3">HU12</strain>
    </source>
</reference>
<gene>
    <name evidence="2" type="ORF">JNB61_03955</name>
</gene>
<name>A0ABS7HWI9_9MICO</name>
<dbReference type="InterPro" id="IPR004143">
    <property type="entry name" value="BPL_LPL_catalytic"/>
</dbReference>
<dbReference type="EMBL" id="JAEUAX010000001">
    <property type="protein sequence ID" value="MBW9108917.1"/>
    <property type="molecule type" value="Genomic_DNA"/>
</dbReference>
<dbReference type="PROSITE" id="PS51733">
    <property type="entry name" value="BPL_LPL_CATALYTIC"/>
    <property type="match status" value="1"/>
</dbReference>
<dbReference type="RefSeq" id="WP_220338786.1">
    <property type="nucleotide sequence ID" value="NZ_JAEUAX010000001.1"/>
</dbReference>
<dbReference type="Pfam" id="PF21948">
    <property type="entry name" value="LplA-B_cat"/>
    <property type="match status" value="1"/>
</dbReference>
<sequence length="245" mass="26382">MTPFDPLAPDAAALVIRQEERADAATDLARSVELLRAVADGVIAQRRVVRVYTPVPTVAMSRRESRMPGFEIARRAAIGRGFTPAVRPTGGRAVAYDESCVVFDVITREDEGSIDQARFFREIGDALVVAMRRLGVDARVGDVPGEYCPGEFSINARGAVKLIGTSQRAVRGARLLSGMLPLGGVERFVDVLLAVNAALELDWDPATFGTLATEVPRMPRAMVERTLIAALAARPEEDPGGSLIR</sequence>
<evidence type="ECO:0000313" key="3">
    <source>
        <dbReference type="Proteomes" id="UP000777440"/>
    </source>
</evidence>
<comment type="caution">
    <text evidence="2">The sequence shown here is derived from an EMBL/GenBank/DDBJ whole genome shotgun (WGS) entry which is preliminary data.</text>
</comment>
<keyword evidence="3" id="KW-1185">Reference proteome</keyword>
<accession>A0ABS7HWI9</accession>
<protein>
    <submittedName>
        <fullName evidence="2">Lipoate--protein ligase family protein</fullName>
    </submittedName>
</protein>
<organism evidence="2 3">
    <name type="scientific">Microbacterium ureisolvens</name>
    <dbReference type="NCBI Taxonomy" id="2781186"/>
    <lineage>
        <taxon>Bacteria</taxon>
        <taxon>Bacillati</taxon>
        <taxon>Actinomycetota</taxon>
        <taxon>Actinomycetes</taxon>
        <taxon>Micrococcales</taxon>
        <taxon>Microbacteriaceae</taxon>
        <taxon>Microbacterium</taxon>
    </lineage>
</organism>
<dbReference type="SUPFAM" id="SSF55681">
    <property type="entry name" value="Class II aaRS and biotin synthetases"/>
    <property type="match status" value="1"/>
</dbReference>
<dbReference type="GO" id="GO:0016874">
    <property type="term" value="F:ligase activity"/>
    <property type="evidence" value="ECO:0007669"/>
    <property type="project" value="UniProtKB-KW"/>
</dbReference>
<dbReference type="InterPro" id="IPR045864">
    <property type="entry name" value="aa-tRNA-synth_II/BPL/LPL"/>
</dbReference>
<evidence type="ECO:0000259" key="1">
    <source>
        <dbReference type="PROSITE" id="PS51733"/>
    </source>
</evidence>
<keyword evidence="2" id="KW-0436">Ligase</keyword>
<evidence type="ECO:0000313" key="2">
    <source>
        <dbReference type="EMBL" id="MBW9108917.1"/>
    </source>
</evidence>
<dbReference type="Proteomes" id="UP000777440">
    <property type="component" value="Unassembled WGS sequence"/>
</dbReference>
<proteinExistence type="predicted"/>
<dbReference type="Gene3D" id="3.30.930.10">
    <property type="entry name" value="Bira Bifunctional Protein, Domain 2"/>
    <property type="match status" value="1"/>
</dbReference>